<feature type="coiled-coil region" evidence="1">
    <location>
        <begin position="43"/>
        <end position="112"/>
    </location>
</feature>
<evidence type="ECO:0000256" key="2">
    <source>
        <dbReference type="SAM" id="MobiDB-lite"/>
    </source>
</evidence>
<evidence type="ECO:0000313" key="3">
    <source>
        <dbReference type="EMBL" id="KAK0639155.1"/>
    </source>
</evidence>
<feature type="region of interest" description="Disordered" evidence="2">
    <location>
        <begin position="327"/>
        <end position="372"/>
    </location>
</feature>
<feature type="compositionally biased region" description="Low complexity" evidence="2">
    <location>
        <begin position="354"/>
        <end position="365"/>
    </location>
</feature>
<organism evidence="3 4">
    <name type="scientific">Cercophora newfieldiana</name>
    <dbReference type="NCBI Taxonomy" id="92897"/>
    <lineage>
        <taxon>Eukaryota</taxon>
        <taxon>Fungi</taxon>
        <taxon>Dikarya</taxon>
        <taxon>Ascomycota</taxon>
        <taxon>Pezizomycotina</taxon>
        <taxon>Sordariomycetes</taxon>
        <taxon>Sordariomycetidae</taxon>
        <taxon>Sordariales</taxon>
        <taxon>Lasiosphaeriaceae</taxon>
        <taxon>Cercophora</taxon>
    </lineage>
</organism>
<dbReference type="EMBL" id="JAULSV010000007">
    <property type="protein sequence ID" value="KAK0639155.1"/>
    <property type="molecule type" value="Genomic_DNA"/>
</dbReference>
<keyword evidence="1" id="KW-0175">Coiled coil</keyword>
<keyword evidence="4" id="KW-1185">Reference proteome</keyword>
<feature type="region of interest" description="Disordered" evidence="2">
    <location>
        <begin position="422"/>
        <end position="456"/>
    </location>
</feature>
<reference evidence="3" key="1">
    <citation type="submission" date="2023-06" db="EMBL/GenBank/DDBJ databases">
        <title>Genome-scale phylogeny and comparative genomics of the fungal order Sordariales.</title>
        <authorList>
            <consortium name="Lawrence Berkeley National Laboratory"/>
            <person name="Hensen N."/>
            <person name="Bonometti L."/>
            <person name="Westerberg I."/>
            <person name="Brannstrom I.O."/>
            <person name="Guillou S."/>
            <person name="Cros-Aarteil S."/>
            <person name="Calhoun S."/>
            <person name="Haridas S."/>
            <person name="Kuo A."/>
            <person name="Mondo S."/>
            <person name="Pangilinan J."/>
            <person name="Riley R."/>
            <person name="Labutti K."/>
            <person name="Andreopoulos B."/>
            <person name="Lipzen A."/>
            <person name="Chen C."/>
            <person name="Yanf M."/>
            <person name="Daum C."/>
            <person name="Ng V."/>
            <person name="Clum A."/>
            <person name="Steindorff A."/>
            <person name="Ohm R."/>
            <person name="Martin F."/>
            <person name="Silar P."/>
            <person name="Natvig D."/>
            <person name="Lalanne C."/>
            <person name="Gautier V."/>
            <person name="Ament-Velasquez S.L."/>
            <person name="Kruys A."/>
            <person name="Hutchinson M.I."/>
            <person name="Powell A.J."/>
            <person name="Barry K."/>
            <person name="Miller A.N."/>
            <person name="Grigoriev I.V."/>
            <person name="Debuchy R."/>
            <person name="Gladieux P."/>
            <person name="Thoren M.H."/>
            <person name="Johannesson H."/>
        </authorList>
    </citation>
    <scope>NUCLEOTIDE SEQUENCE</scope>
    <source>
        <strain evidence="3">SMH2532-1</strain>
    </source>
</reference>
<protein>
    <submittedName>
        <fullName evidence="3">Uncharacterized protein</fullName>
    </submittedName>
</protein>
<dbReference type="AlphaFoldDB" id="A0AA40CI41"/>
<evidence type="ECO:0000313" key="4">
    <source>
        <dbReference type="Proteomes" id="UP001174936"/>
    </source>
</evidence>
<feature type="compositionally biased region" description="Polar residues" evidence="2">
    <location>
        <begin position="327"/>
        <end position="353"/>
    </location>
</feature>
<comment type="caution">
    <text evidence="3">The sequence shown here is derived from an EMBL/GenBank/DDBJ whole genome shotgun (WGS) entry which is preliminary data.</text>
</comment>
<feature type="compositionally biased region" description="Gly residues" evidence="2">
    <location>
        <begin position="447"/>
        <end position="456"/>
    </location>
</feature>
<evidence type="ECO:0000256" key="1">
    <source>
        <dbReference type="SAM" id="Coils"/>
    </source>
</evidence>
<proteinExistence type="predicted"/>
<name>A0AA40CI41_9PEZI</name>
<gene>
    <name evidence="3" type="ORF">B0T16DRAFT_394936</name>
</gene>
<dbReference type="Proteomes" id="UP001174936">
    <property type="component" value="Unassembled WGS sequence"/>
</dbReference>
<accession>A0AA40CI41</accession>
<sequence length="456" mass="50788">MSTTGKGDLATRLAKAYEAFRQEISFQDWAKTYEENSQLNDEIAELKTTYSINNRAVKRAEDERDEARKDADDLSTELKTTIKKHINLESERDIARAELKTAKETLARVEGELQRLRGFAVTLKPVSAEHQRRLRDLFTRAQTFAEVYFGADFTKDVLKDPDLWKTFRIQDLPLPLTNSVPAKKMRVATVLSIISETLIKHVFQPVYLDRQEERLAHHMRGLARQDDGQESYLRSVLLKSITPSPQKAAMPSCGETAAGELLKALGPFFKNKERNDKLFSAIRALCEYACSNWRCIQQIVNKVEPNLDFSLVDHTDWEALPFKLDQQTPDQKPQQNGNSSAPNGNSVANSGKAKQQPTKPSQPQSNGGRSDNSSFVVWPSFIFVSSEDPDEMPGILVPGYVLDMASLQAALDENSNIARESLKSSVGTRMRRNTMGAGGSDKSFLGQNGGGGSKAG</sequence>